<evidence type="ECO:0000259" key="4">
    <source>
        <dbReference type="PROSITE" id="PS51898"/>
    </source>
</evidence>
<dbReference type="RefSeq" id="WP_258302353.1">
    <property type="nucleotide sequence ID" value="NZ_CP078063.1"/>
</dbReference>
<evidence type="ECO:0000313" key="5">
    <source>
        <dbReference type="EMBL" id="UVE50084.1"/>
    </source>
</evidence>
<proteinExistence type="predicted"/>
<keyword evidence="6" id="KW-1185">Reference proteome</keyword>
<evidence type="ECO:0000256" key="1">
    <source>
        <dbReference type="ARBA" id="ARBA00022908"/>
    </source>
</evidence>
<dbReference type="SUPFAM" id="SSF56349">
    <property type="entry name" value="DNA breaking-rejoining enzymes"/>
    <property type="match status" value="1"/>
</dbReference>
<name>A0ABY5RCJ0_HALLR</name>
<feature type="domain" description="Tyr recombinase" evidence="4">
    <location>
        <begin position="188"/>
        <end position="367"/>
    </location>
</feature>
<protein>
    <submittedName>
        <fullName evidence="5">Site-specific integrase</fullName>
    </submittedName>
</protein>
<accession>A0ABY5RCJ0</accession>
<keyword evidence="1" id="KW-0229">DNA integration</keyword>
<dbReference type="PANTHER" id="PTHR30349">
    <property type="entry name" value="PHAGE INTEGRASE-RELATED"/>
    <property type="match status" value="1"/>
</dbReference>
<dbReference type="Proteomes" id="UP001058330">
    <property type="component" value="Chromosome"/>
</dbReference>
<evidence type="ECO:0000313" key="6">
    <source>
        <dbReference type="Proteomes" id="UP001058330"/>
    </source>
</evidence>
<gene>
    <name evidence="5" type="ORF">KU306_14420</name>
</gene>
<evidence type="ECO:0000256" key="2">
    <source>
        <dbReference type="ARBA" id="ARBA00023125"/>
    </source>
</evidence>
<organism evidence="5 6">
    <name type="scientific">Haloferax larsenii</name>
    <dbReference type="NCBI Taxonomy" id="302484"/>
    <lineage>
        <taxon>Archaea</taxon>
        <taxon>Methanobacteriati</taxon>
        <taxon>Methanobacteriota</taxon>
        <taxon>Stenosarchaea group</taxon>
        <taxon>Halobacteria</taxon>
        <taxon>Halobacteriales</taxon>
        <taxon>Haloferacaceae</taxon>
        <taxon>Haloferax</taxon>
    </lineage>
</organism>
<sequence length="370" mass="43015">MSLEPEDFPLVTDKSQELLNEKQVVDYEAHRIEFVRWLIHLGKNPELAEGYGRDTIRATAYRTDQFARQVWTEQEGGYTVAFTHAHADAYMTELLYSDNSATHKANTQKALKRLFKWRTHEKGDKEWEPERTFSNTNNDAGPREFLTIEERKRIREAALEYGSIPSYNSIPVTERDSWKAHLAQRFGKPKSEVTAEDWNRANSWKFTSMTWASLDCGLRPIEVERAKVSWVDVENSVLRIPKEDSAKNEGNWVVALSDRTADALGRWIDERERYEKYDDTDALWLTREGNPYQTQSLRRLLKKLCGIAGIATENRRMSWYALRHSTGTAMTHERDLAAAKAQLRHKSEQTTMKYDNAPVEHRRDALERMG</sequence>
<dbReference type="GeneID" id="74530125"/>
<dbReference type="PROSITE" id="PS51898">
    <property type="entry name" value="TYR_RECOMBINASE"/>
    <property type="match status" value="1"/>
</dbReference>
<dbReference type="EMBL" id="CP078063">
    <property type="protein sequence ID" value="UVE50084.1"/>
    <property type="molecule type" value="Genomic_DNA"/>
</dbReference>
<dbReference type="Gene3D" id="1.10.443.10">
    <property type="entry name" value="Intergrase catalytic core"/>
    <property type="match status" value="1"/>
</dbReference>
<dbReference type="Pfam" id="PF00589">
    <property type="entry name" value="Phage_integrase"/>
    <property type="match status" value="1"/>
</dbReference>
<evidence type="ECO:0000256" key="3">
    <source>
        <dbReference type="ARBA" id="ARBA00023172"/>
    </source>
</evidence>
<reference evidence="5" key="1">
    <citation type="submission" date="2021-07" db="EMBL/GenBank/DDBJ databases">
        <title>Studies on halocins as antimicrobial molecules from haloarchaea.</title>
        <authorList>
            <person name="Kumar S."/>
            <person name="Khare S.K."/>
        </authorList>
    </citation>
    <scope>NUCLEOTIDE SEQUENCE</scope>
    <source>
        <strain evidence="5">NCIM 5678</strain>
    </source>
</reference>
<keyword evidence="2" id="KW-0238">DNA-binding</keyword>
<keyword evidence="3" id="KW-0233">DNA recombination</keyword>
<dbReference type="InterPro" id="IPR011010">
    <property type="entry name" value="DNA_brk_join_enz"/>
</dbReference>
<dbReference type="InterPro" id="IPR002104">
    <property type="entry name" value="Integrase_catalytic"/>
</dbReference>
<dbReference type="CDD" id="cd00397">
    <property type="entry name" value="DNA_BRE_C"/>
    <property type="match status" value="1"/>
</dbReference>
<dbReference type="InterPro" id="IPR013762">
    <property type="entry name" value="Integrase-like_cat_sf"/>
</dbReference>
<dbReference type="InterPro" id="IPR050090">
    <property type="entry name" value="Tyrosine_recombinase_XerCD"/>
</dbReference>
<dbReference type="PANTHER" id="PTHR30349:SF41">
    <property type="entry name" value="INTEGRASE_RECOMBINASE PROTEIN MJ0367-RELATED"/>
    <property type="match status" value="1"/>
</dbReference>